<dbReference type="AlphaFoldDB" id="A0A845R391"/>
<feature type="domain" description="Bacterial transcriptional activator" evidence="2">
    <location>
        <begin position="104"/>
        <end position="244"/>
    </location>
</feature>
<comment type="caution">
    <text evidence="3">The sequence shown here is derived from an EMBL/GenBank/DDBJ whole genome shotgun (WGS) entry which is preliminary data.</text>
</comment>
<protein>
    <recommendedName>
        <fullName evidence="2">Bacterial transcriptional activator domain-containing protein</fullName>
    </recommendedName>
</protein>
<keyword evidence="4" id="KW-1185">Reference proteome</keyword>
<dbReference type="InterPro" id="IPR036388">
    <property type="entry name" value="WH-like_DNA-bd_sf"/>
</dbReference>
<evidence type="ECO:0000313" key="4">
    <source>
        <dbReference type="Proteomes" id="UP000467132"/>
    </source>
</evidence>
<keyword evidence="1" id="KW-0802">TPR repeat</keyword>
<sequence>MAKLKIYLLGRVDILLNDESILDKLSHKSIGILTYMAEQRNKKFNRNKIADIFWDSNDFDTSRYNLRYNIWQLRKLFKQKNEKIDPFISDKETISLNNNIDIYVDVEEFQKGVENQDINSLEKIKKLYKGEFLEGFYIKDSPEFNDWVFYEREKFQRNYIKVLTKLKDSYKERREYQKAIKILEDKLSINPLKESLYLELINIYIQIGDRNKALHHYNRCVKRLREELNISPAIEIKNAYKNIMNRNNKRDIKEIPESKLINAKNKYSNLYIIKEYDKEKFRENSIFLESYPLGAIEYYVLSELIDKIAKIYDQILLNIDDSDLFNICFVNSKVQRYIKDKDSLLNMATKINIFKSLENIIKQISLEEHMTIMIDKFKFIDNTSLEFIEFMLYRENVKNIKIIIISDEYNEKIKKLKNIKGGKNEY</sequence>
<dbReference type="InterPro" id="IPR016032">
    <property type="entry name" value="Sig_transdc_resp-reg_C-effctor"/>
</dbReference>
<dbReference type="RefSeq" id="WP_160198621.1">
    <property type="nucleotide sequence ID" value="NZ_QXXA01000022.1"/>
</dbReference>
<dbReference type="Gene3D" id="1.10.10.10">
    <property type="entry name" value="Winged helix-like DNA-binding domain superfamily/Winged helix DNA-binding domain"/>
    <property type="match status" value="1"/>
</dbReference>
<name>A0A845R391_9CLOT</name>
<organism evidence="3 4">
    <name type="scientific">Senegalia massiliensis</name>
    <dbReference type="NCBI Taxonomy" id="1720316"/>
    <lineage>
        <taxon>Bacteria</taxon>
        <taxon>Bacillati</taxon>
        <taxon>Bacillota</taxon>
        <taxon>Clostridia</taxon>
        <taxon>Eubacteriales</taxon>
        <taxon>Clostridiaceae</taxon>
        <taxon>Senegalia</taxon>
    </lineage>
</organism>
<dbReference type="OrthoDB" id="190810at2"/>
<dbReference type="SUPFAM" id="SSF48452">
    <property type="entry name" value="TPR-like"/>
    <property type="match status" value="1"/>
</dbReference>
<dbReference type="PROSITE" id="PS50005">
    <property type="entry name" value="TPR"/>
    <property type="match status" value="1"/>
</dbReference>
<gene>
    <name evidence="3" type="ORF">D3Z33_14955</name>
</gene>
<dbReference type="InterPro" id="IPR011990">
    <property type="entry name" value="TPR-like_helical_dom_sf"/>
</dbReference>
<dbReference type="InterPro" id="IPR005158">
    <property type="entry name" value="BTAD"/>
</dbReference>
<dbReference type="InterPro" id="IPR019734">
    <property type="entry name" value="TPR_rpt"/>
</dbReference>
<evidence type="ECO:0000256" key="1">
    <source>
        <dbReference type="PROSITE-ProRule" id="PRU00339"/>
    </source>
</evidence>
<dbReference type="Pfam" id="PF03704">
    <property type="entry name" value="BTAD"/>
    <property type="match status" value="1"/>
</dbReference>
<dbReference type="EMBL" id="QXXA01000022">
    <property type="protein sequence ID" value="NBI08156.1"/>
    <property type="molecule type" value="Genomic_DNA"/>
</dbReference>
<evidence type="ECO:0000259" key="2">
    <source>
        <dbReference type="SMART" id="SM01043"/>
    </source>
</evidence>
<feature type="repeat" description="TPR" evidence="1">
    <location>
        <begin position="160"/>
        <end position="193"/>
    </location>
</feature>
<dbReference type="GO" id="GO:0003677">
    <property type="term" value="F:DNA binding"/>
    <property type="evidence" value="ECO:0007669"/>
    <property type="project" value="InterPro"/>
</dbReference>
<dbReference type="InterPro" id="IPR051677">
    <property type="entry name" value="AfsR-DnrI-RedD_regulator"/>
</dbReference>
<evidence type="ECO:0000313" key="3">
    <source>
        <dbReference type="EMBL" id="NBI08156.1"/>
    </source>
</evidence>
<proteinExistence type="predicted"/>
<reference evidence="3 4" key="1">
    <citation type="submission" date="2018-08" db="EMBL/GenBank/DDBJ databases">
        <title>Murine metabolic-syndrome-specific gut microbial biobank.</title>
        <authorList>
            <person name="Liu C."/>
        </authorList>
    </citation>
    <scope>NUCLEOTIDE SEQUENCE [LARGE SCALE GENOMIC DNA]</scope>
    <source>
        <strain evidence="3 4">583</strain>
    </source>
</reference>
<dbReference type="SMART" id="SM01043">
    <property type="entry name" value="BTAD"/>
    <property type="match status" value="1"/>
</dbReference>
<dbReference type="Proteomes" id="UP000467132">
    <property type="component" value="Unassembled WGS sequence"/>
</dbReference>
<dbReference type="PANTHER" id="PTHR35807">
    <property type="entry name" value="TRANSCRIPTIONAL REGULATOR REDD-RELATED"/>
    <property type="match status" value="1"/>
</dbReference>
<dbReference type="GO" id="GO:0006355">
    <property type="term" value="P:regulation of DNA-templated transcription"/>
    <property type="evidence" value="ECO:0007669"/>
    <property type="project" value="InterPro"/>
</dbReference>
<accession>A0A845R391</accession>
<dbReference type="SUPFAM" id="SSF46894">
    <property type="entry name" value="C-terminal effector domain of the bipartite response regulators"/>
    <property type="match status" value="1"/>
</dbReference>
<dbReference type="Gene3D" id="1.25.40.10">
    <property type="entry name" value="Tetratricopeptide repeat domain"/>
    <property type="match status" value="1"/>
</dbReference>